<dbReference type="PIRSF" id="PIRSF026343">
    <property type="entry name" value="NlpB"/>
    <property type="match status" value="1"/>
</dbReference>
<keyword evidence="4" id="KW-0449">Lipoprotein</keyword>
<dbReference type="Gene3D" id="3.30.310.170">
    <property type="entry name" value="Outer membrane protein assembly factor BamC"/>
    <property type="match status" value="1"/>
</dbReference>
<dbReference type="InterPro" id="IPR010653">
    <property type="entry name" value="NlpB/DapX"/>
</dbReference>
<comment type="caution">
    <text evidence="5">The sequence shown here is derived from an EMBL/GenBank/DDBJ whole genome shotgun (WGS) entry which is preliminary data.</text>
</comment>
<dbReference type="STRING" id="320778.ABT57_18540"/>
<name>A0A0J1H4M9_9GAMM</name>
<keyword evidence="1 4" id="KW-0732">Signal</keyword>
<comment type="subunit">
    <text evidence="4">Part of the Bam complex.</text>
</comment>
<evidence type="ECO:0000256" key="1">
    <source>
        <dbReference type="ARBA" id="ARBA00022729"/>
    </source>
</evidence>
<dbReference type="Proteomes" id="UP000035909">
    <property type="component" value="Unassembled WGS sequence"/>
</dbReference>
<dbReference type="NCBIfam" id="NF008674">
    <property type="entry name" value="PRK11679.1"/>
    <property type="match status" value="1"/>
</dbReference>
<evidence type="ECO:0000256" key="2">
    <source>
        <dbReference type="ARBA" id="ARBA00023136"/>
    </source>
</evidence>
<dbReference type="HAMAP" id="MF_00924">
    <property type="entry name" value="OM_assembly_BamC"/>
    <property type="match status" value="1"/>
</dbReference>
<dbReference type="InterPro" id="IPR042268">
    <property type="entry name" value="BamC_C"/>
</dbReference>
<dbReference type="OrthoDB" id="5686855at2"/>
<dbReference type="Gene3D" id="3.30.530.50">
    <property type="match status" value="1"/>
</dbReference>
<evidence type="ECO:0000256" key="3">
    <source>
        <dbReference type="ARBA" id="ARBA00023237"/>
    </source>
</evidence>
<dbReference type="EMBL" id="LDOU01000020">
    <property type="protein sequence ID" value="KLV06694.1"/>
    <property type="molecule type" value="Genomic_DNA"/>
</dbReference>
<keyword evidence="2 4" id="KW-0472">Membrane</keyword>
<protein>
    <recommendedName>
        <fullName evidence="4">Outer membrane protein assembly factor BamC</fullName>
    </recommendedName>
</protein>
<dbReference type="AlphaFoldDB" id="A0A0J1H4M9"/>
<comment type="subcellular location">
    <subcellularLocation>
        <location evidence="4">Cell outer membrane</location>
        <topology evidence="4">Lipid-anchor</topology>
    </subcellularLocation>
</comment>
<evidence type="ECO:0000313" key="6">
    <source>
        <dbReference type="Proteomes" id="UP000035909"/>
    </source>
</evidence>
<sequence length="340" mass="38110">MNYKYKLVAAAIAVVTLAGCSDGADRRRQANQDFNYLETAPLGTWTQPAGAIPAQVSDYNIPARSFQGGLGPSVDIRPPQQVLALIPGARAVKGEDGVSLLLAKEEELNKVWALTQKLIVERNITLRSNTANAMETDWVTWNNDDEDRQIGSRYRIERSAEPGRYTYQISLIDWREDGVEMPVSVDNKERYSTIMTNVVTARYDQLERDKARERAQQLVKQIPISMGQDRSGLPVIIARAPYNVFWERLPLVLNEIGFTVESRNRSQGLVEVKYRSPDDEFWTELGTKPIMLDSRSYNVQLGDLGNRTSINITNDKGKPVNEEALNSLAPVLAAAIERAQ</sequence>
<keyword evidence="6" id="KW-1185">Reference proteome</keyword>
<dbReference type="InterPro" id="IPR014524">
    <property type="entry name" value="BamC"/>
</dbReference>
<dbReference type="PATRIC" id="fig|320778.3.peg.4027"/>
<evidence type="ECO:0000313" key="5">
    <source>
        <dbReference type="EMBL" id="KLV06694.1"/>
    </source>
</evidence>
<dbReference type="GO" id="GO:0051205">
    <property type="term" value="P:protein insertion into membrane"/>
    <property type="evidence" value="ECO:0007669"/>
    <property type="project" value="UniProtKB-UniRule"/>
</dbReference>
<gene>
    <name evidence="4" type="primary">bamC</name>
    <name evidence="5" type="ORF">ABT57_18540</name>
</gene>
<organism evidence="5 6">
    <name type="scientific">Photobacterium ganghwense</name>
    <dbReference type="NCBI Taxonomy" id="320778"/>
    <lineage>
        <taxon>Bacteria</taxon>
        <taxon>Pseudomonadati</taxon>
        <taxon>Pseudomonadota</taxon>
        <taxon>Gammaproteobacteria</taxon>
        <taxon>Vibrionales</taxon>
        <taxon>Vibrionaceae</taxon>
        <taxon>Photobacterium</taxon>
    </lineage>
</organism>
<reference evidence="5 6" key="1">
    <citation type="submission" date="2015-05" db="EMBL/GenBank/DDBJ databases">
        <title>Photobacterium galathea sp. nov.</title>
        <authorList>
            <person name="Machado H."/>
            <person name="Gram L."/>
        </authorList>
    </citation>
    <scope>NUCLEOTIDE SEQUENCE [LARGE SCALE GENOMIC DNA]</scope>
    <source>
        <strain evidence="5 6">DSM 22954</strain>
    </source>
</reference>
<proteinExistence type="inferred from homology"/>
<keyword evidence="4" id="KW-0564">Palmitate</keyword>
<dbReference type="RefSeq" id="WP_047886764.1">
    <property type="nucleotide sequence ID" value="NZ_CP071325.1"/>
</dbReference>
<comment type="similarity">
    <text evidence="4">Belongs to the BamC family.</text>
</comment>
<comment type="function">
    <text evidence="4">Part of the outer membrane protein assembly complex, which is involved in assembly and insertion of beta-barrel proteins into the outer membrane.</text>
</comment>
<dbReference type="Pfam" id="PF06804">
    <property type="entry name" value="Lipoprotein_18"/>
    <property type="match status" value="1"/>
</dbReference>
<dbReference type="GO" id="GO:0043165">
    <property type="term" value="P:Gram-negative-bacterium-type cell outer membrane assembly"/>
    <property type="evidence" value="ECO:0007669"/>
    <property type="project" value="UniProtKB-UniRule"/>
</dbReference>
<accession>A0A0J1H4M9</accession>
<keyword evidence="3 4" id="KW-0998">Cell outer membrane</keyword>
<dbReference type="GO" id="GO:0009279">
    <property type="term" value="C:cell outer membrane"/>
    <property type="evidence" value="ECO:0007669"/>
    <property type="project" value="UniProtKB-SubCell"/>
</dbReference>
<dbReference type="PROSITE" id="PS51257">
    <property type="entry name" value="PROKAR_LIPOPROTEIN"/>
    <property type="match status" value="1"/>
</dbReference>
<evidence type="ECO:0000256" key="4">
    <source>
        <dbReference type="HAMAP-Rule" id="MF_00924"/>
    </source>
</evidence>